<accession>A0AA40B4S3</accession>
<name>A0AA40B4S3_9PEZI</name>
<dbReference type="Pfam" id="PF05139">
    <property type="entry name" value="Erythro_esteras"/>
    <property type="match status" value="2"/>
</dbReference>
<feature type="compositionally biased region" description="Basic and acidic residues" evidence="1">
    <location>
        <begin position="143"/>
        <end position="153"/>
    </location>
</feature>
<keyword evidence="3" id="KW-1185">Reference proteome</keyword>
<comment type="caution">
    <text evidence="2">The sequence shown here is derived from an EMBL/GenBank/DDBJ whole genome shotgun (WGS) entry which is preliminary data.</text>
</comment>
<evidence type="ECO:0000313" key="3">
    <source>
        <dbReference type="Proteomes" id="UP001172101"/>
    </source>
</evidence>
<dbReference type="AlphaFoldDB" id="A0AA40B4S3"/>
<feature type="region of interest" description="Disordered" evidence="1">
    <location>
        <begin position="1"/>
        <end position="24"/>
    </location>
</feature>
<dbReference type="InterPro" id="IPR007815">
    <property type="entry name" value="Emycin_Estase"/>
</dbReference>
<dbReference type="Gene3D" id="3.40.1660.10">
    <property type="entry name" value="EreA-like (biosynthetic domain)"/>
    <property type="match status" value="1"/>
</dbReference>
<dbReference type="GO" id="GO:0046677">
    <property type="term" value="P:response to antibiotic"/>
    <property type="evidence" value="ECO:0007669"/>
    <property type="project" value="InterPro"/>
</dbReference>
<dbReference type="InterPro" id="IPR052036">
    <property type="entry name" value="Hydrolase/PRTase-associated"/>
</dbReference>
<organism evidence="2 3">
    <name type="scientific">Lasiosphaeria miniovina</name>
    <dbReference type="NCBI Taxonomy" id="1954250"/>
    <lineage>
        <taxon>Eukaryota</taxon>
        <taxon>Fungi</taxon>
        <taxon>Dikarya</taxon>
        <taxon>Ascomycota</taxon>
        <taxon>Pezizomycotina</taxon>
        <taxon>Sordariomycetes</taxon>
        <taxon>Sordariomycetidae</taxon>
        <taxon>Sordariales</taxon>
        <taxon>Lasiosphaeriaceae</taxon>
        <taxon>Lasiosphaeria</taxon>
    </lineage>
</organism>
<feature type="region of interest" description="Disordered" evidence="1">
    <location>
        <begin position="83"/>
        <end position="107"/>
    </location>
</feature>
<gene>
    <name evidence="2" type="ORF">B0T26DRAFT_672321</name>
</gene>
<dbReference type="Proteomes" id="UP001172101">
    <property type="component" value="Unassembled WGS sequence"/>
</dbReference>
<dbReference type="PANTHER" id="PTHR31299">
    <property type="entry name" value="ESTERASE, PUTATIVE (AFU_ORTHOLOGUE AFUA_1G05850)-RELATED"/>
    <property type="match status" value="1"/>
</dbReference>
<reference evidence="2" key="1">
    <citation type="submission" date="2023-06" db="EMBL/GenBank/DDBJ databases">
        <title>Genome-scale phylogeny and comparative genomics of the fungal order Sordariales.</title>
        <authorList>
            <consortium name="Lawrence Berkeley National Laboratory"/>
            <person name="Hensen N."/>
            <person name="Bonometti L."/>
            <person name="Westerberg I."/>
            <person name="Brannstrom I.O."/>
            <person name="Guillou S."/>
            <person name="Cros-Aarteil S."/>
            <person name="Calhoun S."/>
            <person name="Haridas S."/>
            <person name="Kuo A."/>
            <person name="Mondo S."/>
            <person name="Pangilinan J."/>
            <person name="Riley R."/>
            <person name="LaButti K."/>
            <person name="Andreopoulos B."/>
            <person name="Lipzen A."/>
            <person name="Chen C."/>
            <person name="Yanf M."/>
            <person name="Daum C."/>
            <person name="Ng V."/>
            <person name="Clum A."/>
            <person name="Steindorff A."/>
            <person name="Ohm R."/>
            <person name="Martin F."/>
            <person name="Silar P."/>
            <person name="Natvig D."/>
            <person name="Lalanne C."/>
            <person name="Gautier V."/>
            <person name="Ament-velasquez S.L."/>
            <person name="Kruys A."/>
            <person name="Hutchinson M.I."/>
            <person name="Powell A.J."/>
            <person name="Barry K."/>
            <person name="Miller A.N."/>
            <person name="Grigoriev I.V."/>
            <person name="Debuchy R."/>
            <person name="Gladieux P."/>
            <person name="Thoren M.H."/>
            <person name="Johannesson H."/>
        </authorList>
    </citation>
    <scope>NUCLEOTIDE SEQUENCE</scope>
    <source>
        <strain evidence="2">SMH2392-1A</strain>
    </source>
</reference>
<sequence>MPSGATTRAIPSGGVSTASVPHPLGSCSSATLRTTPLTQHMIEHHGLNIVAVEAVEADWPDAEAVEADWPDAEAVDRYVRLRHGPGPRMSVEPGTSKSKSSRPRARLSALPDVDVAQRRGAALPRVAAGLEHGARTRGANTGRDPKTCWRRDSSMQQRTRAVISSTAPSNSRLVRDAEHYYRAMHYARDESWNLRGTNMFDTLACVLKYRSQHFESKAIVWAHNSSNYEQLVHATAVQDFELDLRAGRCKDELRQTLMNKRLERLIDVIYSPQTERQSHYSYAVLPEQFDGLVWWDEASHVGALGVHQPHAALEFDETWPFGMQSR</sequence>
<dbReference type="EMBL" id="JAUIRO010000002">
    <property type="protein sequence ID" value="KAK0727681.1"/>
    <property type="molecule type" value="Genomic_DNA"/>
</dbReference>
<dbReference type="RefSeq" id="XP_060300536.1">
    <property type="nucleotide sequence ID" value="XM_060439435.1"/>
</dbReference>
<dbReference type="SUPFAM" id="SSF159501">
    <property type="entry name" value="EreA/ChaN-like"/>
    <property type="match status" value="1"/>
</dbReference>
<feature type="region of interest" description="Disordered" evidence="1">
    <location>
        <begin position="131"/>
        <end position="155"/>
    </location>
</feature>
<dbReference type="PANTHER" id="PTHR31299:SF0">
    <property type="entry name" value="ESTERASE, PUTATIVE (AFU_ORTHOLOGUE AFUA_1G05850)-RELATED"/>
    <property type="match status" value="1"/>
</dbReference>
<proteinExistence type="predicted"/>
<evidence type="ECO:0000256" key="1">
    <source>
        <dbReference type="SAM" id="MobiDB-lite"/>
    </source>
</evidence>
<protein>
    <submittedName>
        <fullName evidence="2">Uncharacterized protein</fullName>
    </submittedName>
</protein>
<evidence type="ECO:0000313" key="2">
    <source>
        <dbReference type="EMBL" id="KAK0727681.1"/>
    </source>
</evidence>
<dbReference type="GeneID" id="85322705"/>